<dbReference type="FunFam" id="1.20.120.610:FF:000002">
    <property type="entry name" value="V-type proton ATPase proteolipid subunit"/>
    <property type="match status" value="1"/>
</dbReference>
<organism evidence="11 12">
    <name type="scientific">Triparma verrucosa</name>
    <dbReference type="NCBI Taxonomy" id="1606542"/>
    <lineage>
        <taxon>Eukaryota</taxon>
        <taxon>Sar</taxon>
        <taxon>Stramenopiles</taxon>
        <taxon>Ochrophyta</taxon>
        <taxon>Bolidophyceae</taxon>
        <taxon>Parmales</taxon>
        <taxon>Triparmaceae</taxon>
        <taxon>Triparma</taxon>
    </lineage>
</organism>
<feature type="transmembrane region" description="Helical" evidence="9">
    <location>
        <begin position="25"/>
        <end position="48"/>
    </location>
</feature>
<evidence type="ECO:0000313" key="11">
    <source>
        <dbReference type="EMBL" id="GMH95015.1"/>
    </source>
</evidence>
<dbReference type="AlphaFoldDB" id="A0A9W7EYE7"/>
<dbReference type="CDD" id="cd18178">
    <property type="entry name" value="ATP-synt_Vo_c_ATP6F_rpt2"/>
    <property type="match status" value="1"/>
</dbReference>
<keyword evidence="3 9" id="KW-0813">Transport</keyword>
<evidence type="ECO:0000259" key="10">
    <source>
        <dbReference type="Pfam" id="PF00137"/>
    </source>
</evidence>
<keyword evidence="6 9" id="KW-1133">Transmembrane helix</keyword>
<name>A0A9W7EYE7_9STRA</name>
<dbReference type="CDD" id="cd18177">
    <property type="entry name" value="ATP-synt_Vo_c_ATP6F_rpt1"/>
    <property type="match status" value="1"/>
</dbReference>
<gene>
    <name evidence="11" type="ORF">TrVE_jg5352</name>
</gene>
<evidence type="ECO:0000256" key="4">
    <source>
        <dbReference type="ARBA" id="ARBA00022692"/>
    </source>
</evidence>
<feature type="transmembrane region" description="Helical" evidence="9">
    <location>
        <begin position="113"/>
        <end position="144"/>
    </location>
</feature>
<dbReference type="SUPFAM" id="SSF81333">
    <property type="entry name" value="F1F0 ATP synthase subunit C"/>
    <property type="match status" value="2"/>
</dbReference>
<dbReference type="InterPro" id="IPR035921">
    <property type="entry name" value="F/V-ATP_Csub_sf"/>
</dbReference>
<dbReference type="GO" id="GO:0033179">
    <property type="term" value="C:proton-transporting V-type ATPase, V0 domain"/>
    <property type="evidence" value="ECO:0007669"/>
    <property type="project" value="InterPro"/>
</dbReference>
<evidence type="ECO:0000256" key="1">
    <source>
        <dbReference type="ARBA" id="ARBA00004141"/>
    </source>
</evidence>
<dbReference type="PRINTS" id="PR00122">
    <property type="entry name" value="VACATPASE"/>
</dbReference>
<dbReference type="InterPro" id="IPR002379">
    <property type="entry name" value="ATPase_proteolipid_c-like_dom"/>
</dbReference>
<dbReference type="Gene3D" id="1.20.120.610">
    <property type="entry name" value="lithium bound rotor ring of v- atpase"/>
    <property type="match status" value="1"/>
</dbReference>
<feature type="transmembrane region" description="Helical" evidence="9">
    <location>
        <begin position="69"/>
        <end position="93"/>
    </location>
</feature>
<dbReference type="InterPro" id="IPR000245">
    <property type="entry name" value="ATPase_proteolipid_csu"/>
</dbReference>
<comment type="caution">
    <text evidence="11">The sequence shown here is derived from an EMBL/GenBank/DDBJ whole genome shotgun (WGS) entry which is preliminary data.</text>
</comment>
<comment type="similarity">
    <text evidence="2 9">Belongs to the V-ATPase proteolipid subunit family.</text>
</comment>
<accession>A0A9W7EYE7</accession>
<dbReference type="GO" id="GO:0046961">
    <property type="term" value="F:proton-transporting ATPase activity, rotational mechanism"/>
    <property type="evidence" value="ECO:0007669"/>
    <property type="project" value="InterPro"/>
</dbReference>
<evidence type="ECO:0000256" key="7">
    <source>
        <dbReference type="ARBA" id="ARBA00023065"/>
    </source>
</evidence>
<dbReference type="EMBL" id="BRXX01000162">
    <property type="protein sequence ID" value="GMH95015.1"/>
    <property type="molecule type" value="Genomic_DNA"/>
</dbReference>
<evidence type="ECO:0000256" key="9">
    <source>
        <dbReference type="RuleBase" id="RU363060"/>
    </source>
</evidence>
<keyword evidence="12" id="KW-1185">Reference proteome</keyword>
<evidence type="ECO:0000256" key="8">
    <source>
        <dbReference type="ARBA" id="ARBA00023136"/>
    </source>
</evidence>
<evidence type="ECO:0000256" key="3">
    <source>
        <dbReference type="ARBA" id="ARBA00022448"/>
    </source>
</evidence>
<feature type="domain" description="V-ATPase proteolipid subunit C-like" evidence="10">
    <location>
        <begin position="30"/>
        <end position="89"/>
    </location>
</feature>
<evidence type="ECO:0000256" key="5">
    <source>
        <dbReference type="ARBA" id="ARBA00022781"/>
    </source>
</evidence>
<evidence type="ECO:0000256" key="2">
    <source>
        <dbReference type="ARBA" id="ARBA00007296"/>
    </source>
</evidence>
<feature type="domain" description="V-ATPase proteolipid subunit C-like" evidence="10">
    <location>
        <begin position="123"/>
        <end position="180"/>
    </location>
</feature>
<comment type="subcellular location">
    <subcellularLocation>
        <location evidence="1">Membrane</location>
        <topology evidence="1">Multi-pass membrane protein</topology>
    </subcellularLocation>
</comment>
<feature type="transmembrane region" description="Helical" evidence="9">
    <location>
        <begin position="156"/>
        <end position="180"/>
    </location>
</feature>
<dbReference type="Pfam" id="PF00137">
    <property type="entry name" value="ATP-synt_C"/>
    <property type="match status" value="2"/>
</dbReference>
<keyword evidence="4 9" id="KW-0812">Transmembrane</keyword>
<dbReference type="PANTHER" id="PTHR10263">
    <property type="entry name" value="V-TYPE PROTON ATPASE PROTEOLIPID SUBUNIT"/>
    <property type="match status" value="1"/>
</dbReference>
<proteinExistence type="inferred from homology"/>
<evidence type="ECO:0000313" key="12">
    <source>
        <dbReference type="Proteomes" id="UP001165160"/>
    </source>
</evidence>
<keyword evidence="8 9" id="KW-0472">Membrane</keyword>
<keyword evidence="7 9" id="KW-0406">Ion transport</keyword>
<protein>
    <recommendedName>
        <fullName evidence="10">V-ATPase proteolipid subunit C-like domain-containing protein</fullName>
    </recommendedName>
</protein>
<keyword evidence="5" id="KW-0375">Hydrogen ion transport</keyword>
<evidence type="ECO:0000256" key="6">
    <source>
        <dbReference type="ARBA" id="ARBA00022989"/>
    </source>
</evidence>
<sequence>MSSSSCTGEYCNAGWSEVLTSMSPYGWGSMGLAFGLSLSVIGAAWGIFLTGSSLVGAAVKSPRIRSKNLISVIFCEATAIYGVIMAIVLNGLMKKPEGGIENGSFTDEWNWSSFYFAGYGVFSSGLSVGLTNVASGVAVGIAGSSCALADAQDSSLFVKILIVEIFASALGIFGIIVGIIQSNSCQFPYDVAN</sequence>
<dbReference type="Proteomes" id="UP001165160">
    <property type="component" value="Unassembled WGS sequence"/>
</dbReference>
<reference evidence="12" key="1">
    <citation type="journal article" date="2023" name="Commun. Biol.">
        <title>Genome analysis of Parmales, the sister group of diatoms, reveals the evolutionary specialization of diatoms from phago-mixotrophs to photoautotrophs.</title>
        <authorList>
            <person name="Ban H."/>
            <person name="Sato S."/>
            <person name="Yoshikawa S."/>
            <person name="Yamada K."/>
            <person name="Nakamura Y."/>
            <person name="Ichinomiya M."/>
            <person name="Sato N."/>
            <person name="Blanc-Mathieu R."/>
            <person name="Endo H."/>
            <person name="Kuwata A."/>
            <person name="Ogata H."/>
        </authorList>
    </citation>
    <scope>NUCLEOTIDE SEQUENCE [LARGE SCALE GENOMIC DNA]</scope>
    <source>
        <strain evidence="12">NIES 3699</strain>
    </source>
</reference>